<organism evidence="1 2">
    <name type="scientific">Riccia sorocarpa</name>
    <dbReference type="NCBI Taxonomy" id="122646"/>
    <lineage>
        <taxon>Eukaryota</taxon>
        <taxon>Viridiplantae</taxon>
        <taxon>Streptophyta</taxon>
        <taxon>Embryophyta</taxon>
        <taxon>Marchantiophyta</taxon>
        <taxon>Marchantiopsida</taxon>
        <taxon>Marchantiidae</taxon>
        <taxon>Marchantiales</taxon>
        <taxon>Ricciaceae</taxon>
        <taxon>Riccia</taxon>
    </lineage>
</organism>
<protein>
    <submittedName>
        <fullName evidence="1">Uncharacterized protein</fullName>
    </submittedName>
</protein>
<keyword evidence="2" id="KW-1185">Reference proteome</keyword>
<dbReference type="AlphaFoldDB" id="A0ABD3GW95"/>
<comment type="caution">
    <text evidence="1">The sequence shown here is derived from an EMBL/GenBank/DDBJ whole genome shotgun (WGS) entry which is preliminary data.</text>
</comment>
<accession>A0ABD3GW95</accession>
<sequence>MPIQKNLVWAILMRISVEIFRIQLNRSWKQQVGKCAEEFSVLKARRDEQQDERKKLWKQEKDLLAELERLKTDRGKAEKSLDHAALGAEDNVTSRIQH</sequence>
<name>A0ABD3GW95_9MARC</name>
<dbReference type="Proteomes" id="UP001633002">
    <property type="component" value="Unassembled WGS sequence"/>
</dbReference>
<reference evidence="1 2" key="1">
    <citation type="submission" date="2024-09" db="EMBL/GenBank/DDBJ databases">
        <title>Chromosome-scale assembly of Riccia sorocarpa.</title>
        <authorList>
            <person name="Paukszto L."/>
        </authorList>
    </citation>
    <scope>NUCLEOTIDE SEQUENCE [LARGE SCALE GENOMIC DNA]</scope>
    <source>
        <strain evidence="1">LP-2024</strain>
        <tissue evidence="1">Aerial parts of the thallus</tissue>
    </source>
</reference>
<gene>
    <name evidence="1" type="ORF">R1sor_000412</name>
</gene>
<proteinExistence type="predicted"/>
<evidence type="ECO:0000313" key="1">
    <source>
        <dbReference type="EMBL" id="KAL3682390.1"/>
    </source>
</evidence>
<evidence type="ECO:0000313" key="2">
    <source>
        <dbReference type="Proteomes" id="UP001633002"/>
    </source>
</evidence>
<dbReference type="EMBL" id="JBJQOH010000006">
    <property type="protein sequence ID" value="KAL3682390.1"/>
    <property type="molecule type" value="Genomic_DNA"/>
</dbReference>